<name>U4TWT3_DENPD</name>
<dbReference type="InterPro" id="IPR046450">
    <property type="entry name" value="PA_dom_sf"/>
</dbReference>
<dbReference type="SUPFAM" id="SSF52025">
    <property type="entry name" value="PA domain"/>
    <property type="match status" value="1"/>
</dbReference>
<dbReference type="PRINTS" id="PR00747">
    <property type="entry name" value="GLYHDRLASE47"/>
</dbReference>
<dbReference type="GO" id="GO:1904380">
    <property type="term" value="P:endoplasmic reticulum mannose trimming"/>
    <property type="evidence" value="ECO:0007669"/>
    <property type="project" value="InterPro"/>
</dbReference>
<evidence type="ECO:0000259" key="7">
    <source>
        <dbReference type="Pfam" id="PF02225"/>
    </source>
</evidence>
<dbReference type="InterPro" id="IPR003137">
    <property type="entry name" value="PA_domain"/>
</dbReference>
<dbReference type="AlphaFoldDB" id="U4TWT3"/>
<evidence type="ECO:0000313" key="8">
    <source>
        <dbReference type="EMBL" id="ERL85272.1"/>
    </source>
</evidence>
<organism evidence="8 9">
    <name type="scientific">Dendroctonus ponderosae</name>
    <name type="common">Mountain pine beetle</name>
    <dbReference type="NCBI Taxonomy" id="77166"/>
    <lineage>
        <taxon>Eukaryota</taxon>
        <taxon>Metazoa</taxon>
        <taxon>Ecdysozoa</taxon>
        <taxon>Arthropoda</taxon>
        <taxon>Hexapoda</taxon>
        <taxon>Insecta</taxon>
        <taxon>Pterygota</taxon>
        <taxon>Neoptera</taxon>
        <taxon>Endopterygota</taxon>
        <taxon>Coleoptera</taxon>
        <taxon>Polyphaga</taxon>
        <taxon>Cucujiformia</taxon>
        <taxon>Curculionidae</taxon>
        <taxon>Scolytinae</taxon>
        <taxon>Dendroctonus</taxon>
    </lineage>
</organism>
<dbReference type="PANTHER" id="PTHR45679:SF2">
    <property type="entry name" value="ER DEGRADATION-ENHANCING ALPHA-MANNOSIDASE-LIKE PROTEIN 3"/>
    <property type="match status" value="1"/>
</dbReference>
<sequence length="591" mass="66179">MAALSRLTGEPIFEAKAQKAMDELWKLRHRSSDLMGTVLNVHSGDWVRKDAGVGAGIDSYYEYCLKAYILLGDNKYLNRFNRHYSAIMKYISQGPMLLDVHMHRPHTTSRNFMDALLAFWPGLQVLKGDIKPAVETHEMLYQVMQRHKFIPEAFTTDFQVHWGNHPLRPEFLESTYFLYSATGDPYYLDVGKNALKSLQKYARVPCGYAAVNDVRTGKQEDRMDSFVLTETFKYLYLLFADKEDIPVNLDEFIFTTEGHLLPLALSGHGTNATRIGSDILDLEIENSEFAMSCPNTLSLFPDAVRKPLKMECVLEEKINEGEFCLFKYTVRVFNAFYFPCLQIYVLLTISQTIRLTASEFSAADINHLKMLKEMGINIIALGDGRVQLLHTPAVAKSPLDAEEGLMFMQEMAELSKVQAQQPEPIPQIVSFPLNDETTGGKTAIITAQVGPAQFGESKALTLVPFNGCSDLDEAQGSVLALGLIAIIERGDCMFVDKVRRAQKFGAIAAIVVDNVPGSSSENSPLFSMSGDGTDDVKIPSVFMFSVDAQKLLKALRLNPLTEITLKEVDDVNRLETEESMFHKLKVMVVEV</sequence>
<dbReference type="OrthoDB" id="8118055at2759"/>
<dbReference type="InterPro" id="IPR012341">
    <property type="entry name" value="6hp_glycosidase-like_sf"/>
</dbReference>
<dbReference type="GO" id="GO:0005509">
    <property type="term" value="F:calcium ion binding"/>
    <property type="evidence" value="ECO:0007669"/>
    <property type="project" value="InterPro"/>
</dbReference>
<comment type="similarity">
    <text evidence="2 6">Belongs to the glycosyl hydrolase 47 family.</text>
</comment>
<evidence type="ECO:0000256" key="6">
    <source>
        <dbReference type="RuleBase" id="RU361193"/>
    </source>
</evidence>
<keyword evidence="5" id="KW-0479">Metal-binding</keyword>
<keyword evidence="6" id="KW-0326">Glycosidase</keyword>
<feature type="domain" description="PA" evidence="7">
    <location>
        <begin position="461"/>
        <end position="551"/>
    </location>
</feature>
<dbReference type="Pfam" id="PF02225">
    <property type="entry name" value="PA"/>
    <property type="match status" value="1"/>
</dbReference>
<comment type="cofactor">
    <cofactor evidence="5">
        <name>Ca(2+)</name>
        <dbReference type="ChEBI" id="CHEBI:29108"/>
    </cofactor>
</comment>
<dbReference type="Pfam" id="PF01532">
    <property type="entry name" value="Glyco_hydro_47"/>
    <property type="match status" value="1"/>
</dbReference>
<keyword evidence="5" id="KW-0106">Calcium</keyword>
<keyword evidence="6" id="KW-0378">Hydrolase</keyword>
<dbReference type="EMBL" id="KB631672">
    <property type="protein sequence ID" value="ERL85272.1"/>
    <property type="molecule type" value="Genomic_DNA"/>
</dbReference>
<dbReference type="GO" id="GO:0044322">
    <property type="term" value="C:endoplasmic reticulum quality control compartment"/>
    <property type="evidence" value="ECO:0007669"/>
    <property type="project" value="GOC"/>
</dbReference>
<dbReference type="Gene3D" id="1.50.10.10">
    <property type="match status" value="1"/>
</dbReference>
<protein>
    <recommendedName>
        <fullName evidence="6">alpha-1,2-Mannosidase</fullName>
        <ecNumber evidence="6">3.2.1.-</ecNumber>
    </recommendedName>
</protein>
<reference evidence="8 9" key="1">
    <citation type="journal article" date="2013" name="Genome Biol.">
        <title>Draft genome of the mountain pine beetle, Dendroctonus ponderosae Hopkins, a major forest pest.</title>
        <authorList>
            <person name="Keeling C.I."/>
            <person name="Yuen M.M."/>
            <person name="Liao N.Y."/>
            <person name="Docking T.R."/>
            <person name="Chan S.K."/>
            <person name="Taylor G.A."/>
            <person name="Palmquist D.L."/>
            <person name="Jackman S.D."/>
            <person name="Nguyen A."/>
            <person name="Li M."/>
            <person name="Henderson H."/>
            <person name="Janes J.K."/>
            <person name="Zhao Y."/>
            <person name="Pandoh P."/>
            <person name="Moore R."/>
            <person name="Sperling F.A."/>
            <person name="Huber D.P."/>
            <person name="Birol I."/>
            <person name="Jones S.J."/>
            <person name="Bohlmann J."/>
        </authorList>
    </citation>
    <scope>NUCLEOTIDE SEQUENCE</scope>
</reference>
<keyword evidence="3" id="KW-0256">Endoplasmic reticulum</keyword>
<evidence type="ECO:0000256" key="4">
    <source>
        <dbReference type="ARBA" id="ARBA00023180"/>
    </source>
</evidence>
<dbReference type="STRING" id="77166.U4TWT3"/>
<evidence type="ECO:0000256" key="3">
    <source>
        <dbReference type="ARBA" id="ARBA00022824"/>
    </source>
</evidence>
<dbReference type="GO" id="GO:0005975">
    <property type="term" value="P:carbohydrate metabolic process"/>
    <property type="evidence" value="ECO:0007669"/>
    <property type="project" value="InterPro"/>
</dbReference>
<proteinExistence type="inferred from homology"/>
<gene>
    <name evidence="8" type="ORF">D910_02693</name>
</gene>
<dbReference type="PANTHER" id="PTHR45679">
    <property type="entry name" value="ER DEGRADATION-ENHANCING ALPHA-MANNOSIDASE-LIKE PROTEIN 2"/>
    <property type="match status" value="1"/>
</dbReference>
<dbReference type="InterPro" id="IPR001382">
    <property type="entry name" value="Glyco_hydro_47"/>
</dbReference>
<dbReference type="SUPFAM" id="SSF48225">
    <property type="entry name" value="Seven-hairpin glycosidases"/>
    <property type="match status" value="1"/>
</dbReference>
<dbReference type="EC" id="3.2.1.-" evidence="6"/>
<feature type="binding site" evidence="5">
    <location>
        <position position="256"/>
    </location>
    <ligand>
        <name>Ca(2+)</name>
        <dbReference type="ChEBI" id="CHEBI:29108"/>
    </ligand>
</feature>
<dbReference type="GO" id="GO:0016020">
    <property type="term" value="C:membrane"/>
    <property type="evidence" value="ECO:0007669"/>
    <property type="project" value="InterPro"/>
</dbReference>
<dbReference type="Proteomes" id="UP000030742">
    <property type="component" value="Unassembled WGS sequence"/>
</dbReference>
<comment type="subcellular location">
    <subcellularLocation>
        <location evidence="1">Endoplasmic reticulum</location>
    </subcellularLocation>
</comment>
<dbReference type="Gene3D" id="3.50.30.30">
    <property type="match status" value="1"/>
</dbReference>
<keyword evidence="4" id="KW-0325">Glycoprotein</keyword>
<evidence type="ECO:0000256" key="5">
    <source>
        <dbReference type="PIRSR" id="PIRSR601382-2"/>
    </source>
</evidence>
<dbReference type="GO" id="GO:0004571">
    <property type="term" value="F:mannosyl-oligosaccharide 1,2-alpha-mannosidase activity"/>
    <property type="evidence" value="ECO:0007669"/>
    <property type="project" value="InterPro"/>
</dbReference>
<evidence type="ECO:0000313" key="9">
    <source>
        <dbReference type="Proteomes" id="UP000030742"/>
    </source>
</evidence>
<evidence type="ECO:0000256" key="2">
    <source>
        <dbReference type="ARBA" id="ARBA00007658"/>
    </source>
</evidence>
<evidence type="ECO:0000256" key="1">
    <source>
        <dbReference type="ARBA" id="ARBA00004240"/>
    </source>
</evidence>
<dbReference type="InterPro" id="IPR036026">
    <property type="entry name" value="Seven-hairpin_glycosidases"/>
</dbReference>
<dbReference type="InterPro" id="IPR044674">
    <property type="entry name" value="EDEM1/2/3"/>
</dbReference>
<accession>U4TWT3</accession>